<dbReference type="SUPFAM" id="SSF74982">
    <property type="entry name" value="Small protein B (SmpB)"/>
    <property type="match status" value="1"/>
</dbReference>
<feature type="compositionally biased region" description="Basic and acidic residues" evidence="4">
    <location>
        <begin position="133"/>
        <end position="148"/>
    </location>
</feature>
<protein>
    <recommendedName>
        <fullName evidence="3">SsrA-binding protein</fullName>
    </recommendedName>
    <alternativeName>
        <fullName evidence="3">Small protein B</fullName>
    </alternativeName>
</protein>
<keyword evidence="1 3" id="KW-0963">Cytoplasm</keyword>
<organism evidence="5 6">
    <name type="scientific">Candidatus Nucleicultrix amoebiphila FS5</name>
    <dbReference type="NCBI Taxonomy" id="1414854"/>
    <lineage>
        <taxon>Bacteria</taxon>
        <taxon>Pseudomonadati</taxon>
        <taxon>Pseudomonadota</taxon>
        <taxon>Alphaproteobacteria</taxon>
        <taxon>Holosporales</taxon>
        <taxon>Candidatus Nucleicultricaceae</taxon>
        <taxon>Candidatus Nucleicultrix</taxon>
    </lineage>
</organism>
<dbReference type="GO" id="GO:0005829">
    <property type="term" value="C:cytosol"/>
    <property type="evidence" value="ECO:0007669"/>
    <property type="project" value="TreeGrafter"/>
</dbReference>
<comment type="similarity">
    <text evidence="3">Belongs to the SmpB family.</text>
</comment>
<evidence type="ECO:0000256" key="3">
    <source>
        <dbReference type="HAMAP-Rule" id="MF_00023"/>
    </source>
</evidence>
<dbReference type="GO" id="GO:0003723">
    <property type="term" value="F:RNA binding"/>
    <property type="evidence" value="ECO:0007669"/>
    <property type="project" value="UniProtKB-UniRule"/>
</dbReference>
<dbReference type="InterPro" id="IPR000037">
    <property type="entry name" value="SsrA-bd_prot"/>
</dbReference>
<comment type="function">
    <text evidence="3">Required for rescue of stalled ribosomes mediated by trans-translation. Binds to transfer-messenger RNA (tmRNA), required for stable association of tmRNA with ribosomes. tmRNA and SmpB together mimic tRNA shape, replacing the anticodon stem-loop with SmpB. tmRNA is encoded by the ssrA gene; the 2 termini fold to resemble tRNA(Ala) and it encodes a 'tag peptide', a short internal open reading frame. During trans-translation Ala-aminoacylated tmRNA acts like a tRNA, entering the A-site of stalled ribosomes, displacing the stalled mRNA. The ribosome then switches to translate the ORF on the tmRNA; the nascent peptide is terminated with the 'tag peptide' encoded by the tmRNA and targeted for degradation. The ribosome is freed to recommence translation, which seems to be the essential function of trans-translation.</text>
</comment>
<dbReference type="PANTHER" id="PTHR30308">
    <property type="entry name" value="TMRNA-BINDING COMPONENT OF TRANS-TRANSLATION TAGGING COMPLEX"/>
    <property type="match status" value="1"/>
</dbReference>
<dbReference type="GO" id="GO:0070930">
    <property type="term" value="P:trans-translation-dependent protein tagging"/>
    <property type="evidence" value="ECO:0007669"/>
    <property type="project" value="TreeGrafter"/>
</dbReference>
<dbReference type="HAMAP" id="MF_00023">
    <property type="entry name" value="SmpB"/>
    <property type="match status" value="1"/>
</dbReference>
<reference evidence="5 6" key="1">
    <citation type="submission" date="2014-06" db="EMBL/GenBank/DDBJ databases">
        <title>The genome of the endonuclear symbiont Nucleicultrix amoebiphila.</title>
        <authorList>
            <person name="Schulz F."/>
            <person name="Horn M."/>
        </authorList>
    </citation>
    <scope>NUCLEOTIDE SEQUENCE [LARGE SCALE GENOMIC DNA]</scope>
    <source>
        <strain evidence="5 6">FS5</strain>
    </source>
</reference>
<accession>A0A1W6N375</accession>
<evidence type="ECO:0000256" key="1">
    <source>
        <dbReference type="ARBA" id="ARBA00022490"/>
    </source>
</evidence>
<dbReference type="CDD" id="cd09294">
    <property type="entry name" value="SmpB"/>
    <property type="match status" value="1"/>
</dbReference>
<keyword evidence="6" id="KW-1185">Reference proteome</keyword>
<dbReference type="AlphaFoldDB" id="A0A1W6N375"/>
<dbReference type="PANTHER" id="PTHR30308:SF2">
    <property type="entry name" value="SSRA-BINDING PROTEIN"/>
    <property type="match status" value="1"/>
</dbReference>
<feature type="region of interest" description="Disordered" evidence="4">
    <location>
        <begin position="129"/>
        <end position="154"/>
    </location>
</feature>
<dbReference type="KEGG" id="naf:GQ61_01710"/>
<comment type="subcellular location">
    <subcellularLocation>
        <location evidence="3">Cytoplasm</location>
    </subcellularLocation>
    <text evidence="3">The tmRNA-SmpB complex associates with stalled 70S ribosomes.</text>
</comment>
<proteinExistence type="inferred from homology"/>
<gene>
    <name evidence="3" type="primary">smpB</name>
    <name evidence="5" type="ORF">GQ61_01710</name>
</gene>
<dbReference type="STRING" id="1414854.GQ61_01710"/>
<dbReference type="EMBL" id="CP008743">
    <property type="protein sequence ID" value="ARN84263.1"/>
    <property type="molecule type" value="Genomic_DNA"/>
</dbReference>
<dbReference type="Gene3D" id="2.40.280.10">
    <property type="match status" value="1"/>
</dbReference>
<dbReference type="NCBIfam" id="NF003843">
    <property type="entry name" value="PRK05422.1"/>
    <property type="match status" value="1"/>
</dbReference>
<evidence type="ECO:0000313" key="5">
    <source>
        <dbReference type="EMBL" id="ARN84263.1"/>
    </source>
</evidence>
<evidence type="ECO:0000256" key="4">
    <source>
        <dbReference type="SAM" id="MobiDB-lite"/>
    </source>
</evidence>
<dbReference type="OrthoDB" id="9805462at2"/>
<dbReference type="GO" id="GO:0070929">
    <property type="term" value="P:trans-translation"/>
    <property type="evidence" value="ECO:0007669"/>
    <property type="project" value="UniProtKB-UniRule"/>
</dbReference>
<dbReference type="Proteomes" id="UP000237351">
    <property type="component" value="Chromosome"/>
</dbReference>
<dbReference type="NCBIfam" id="TIGR00086">
    <property type="entry name" value="smpB"/>
    <property type="match status" value="1"/>
</dbReference>
<evidence type="ECO:0000256" key="2">
    <source>
        <dbReference type="ARBA" id="ARBA00022884"/>
    </source>
</evidence>
<dbReference type="RefSeq" id="WP_085783628.1">
    <property type="nucleotide sequence ID" value="NZ_CP008743.1"/>
</dbReference>
<name>A0A1W6N375_9PROT</name>
<dbReference type="InterPro" id="IPR023620">
    <property type="entry name" value="SmpB"/>
</dbReference>
<keyword evidence="2 3" id="KW-0694">RNA-binding</keyword>
<evidence type="ECO:0000313" key="6">
    <source>
        <dbReference type="Proteomes" id="UP000237351"/>
    </source>
</evidence>
<dbReference type="Pfam" id="PF01668">
    <property type="entry name" value="SmpB"/>
    <property type="match status" value="1"/>
</dbReference>
<sequence>MDNSSYKVISDNRRARHEYIIQETVEAGIILYGTEVKTLRQGQGSIKEAYAGEKNGELYLINSHIPEYSSGGYTNHEPKRLRKLLLKKREMNKLLGAIKRKGITLVPLQMYFNHRGIVKVLIGLAQGKRKTDKRQAEKEKDWKRDQGRMLRNKG</sequence>